<dbReference type="FunFam" id="3.40.50.12780:FF:000003">
    <property type="entry name" value="Long-chain-fatty-acid--CoA ligase FadD"/>
    <property type="match status" value="1"/>
</dbReference>
<accession>A0A1X7RH79</accession>
<comment type="similarity">
    <text evidence="2">Belongs to the ATP-dependent AMP-binding enzyme family.</text>
</comment>
<dbReference type="Gene3D" id="3.40.50.12780">
    <property type="entry name" value="N-terminal domain of ligase-like"/>
    <property type="match status" value="1"/>
</dbReference>
<dbReference type="InterPro" id="IPR042099">
    <property type="entry name" value="ANL_N_sf"/>
</dbReference>
<evidence type="ECO:0000256" key="4">
    <source>
        <dbReference type="ARBA" id="ARBA00022741"/>
    </source>
</evidence>
<dbReference type="CDD" id="cd05911">
    <property type="entry name" value="Firefly_Luc_like"/>
    <property type="match status" value="1"/>
</dbReference>
<dbReference type="Pfam" id="PF13193">
    <property type="entry name" value="AMP-binding_C"/>
    <property type="match status" value="1"/>
</dbReference>
<evidence type="ECO:0000256" key="2">
    <source>
        <dbReference type="ARBA" id="ARBA00006432"/>
    </source>
</evidence>
<dbReference type="SUPFAM" id="SSF56801">
    <property type="entry name" value="Acetyl-CoA synthetase-like"/>
    <property type="match status" value="1"/>
</dbReference>
<keyword evidence="5" id="KW-0067">ATP-binding</keyword>
<reference evidence="8 9" key="1">
    <citation type="submission" date="2016-06" db="EMBL/GenBank/DDBJ databases">
        <authorList>
            <person name="Kjaerup R.B."/>
            <person name="Dalgaard T.S."/>
            <person name="Juul-Madsen H.R."/>
        </authorList>
    </citation>
    <scope>NUCLEOTIDE SEQUENCE [LARGE SCALE GENOMIC DNA]</scope>
</reference>
<dbReference type="PROSITE" id="PS00455">
    <property type="entry name" value="AMP_BINDING"/>
    <property type="match status" value="1"/>
</dbReference>
<evidence type="ECO:0000256" key="5">
    <source>
        <dbReference type="ARBA" id="ARBA00022840"/>
    </source>
</evidence>
<organism evidence="8 9">
    <name type="scientific">Zymoseptoria tritici (strain ST99CH_3D7)</name>
    <dbReference type="NCBI Taxonomy" id="1276538"/>
    <lineage>
        <taxon>Eukaryota</taxon>
        <taxon>Fungi</taxon>
        <taxon>Dikarya</taxon>
        <taxon>Ascomycota</taxon>
        <taxon>Pezizomycotina</taxon>
        <taxon>Dothideomycetes</taxon>
        <taxon>Dothideomycetidae</taxon>
        <taxon>Mycosphaerellales</taxon>
        <taxon>Mycosphaerellaceae</taxon>
        <taxon>Zymoseptoria</taxon>
    </lineage>
</organism>
<dbReference type="InterPro" id="IPR025110">
    <property type="entry name" value="AMP-bd_C"/>
</dbReference>
<dbReference type="Gene3D" id="3.30.300.30">
    <property type="match status" value="1"/>
</dbReference>
<evidence type="ECO:0000259" key="7">
    <source>
        <dbReference type="Pfam" id="PF13193"/>
    </source>
</evidence>
<dbReference type="InterPro" id="IPR000873">
    <property type="entry name" value="AMP-dep_synth/lig_dom"/>
</dbReference>
<gene>
    <name evidence="8" type="ORF">ZT3D7_G1909</name>
</gene>
<keyword evidence="4" id="KW-0547">Nucleotide-binding</keyword>
<name>A0A1X7RH79_ZYMT9</name>
<evidence type="ECO:0000313" key="9">
    <source>
        <dbReference type="Proteomes" id="UP000215127"/>
    </source>
</evidence>
<evidence type="ECO:0000256" key="3">
    <source>
        <dbReference type="ARBA" id="ARBA00022598"/>
    </source>
</evidence>
<evidence type="ECO:0000313" key="8">
    <source>
        <dbReference type="EMBL" id="SMQ46763.1"/>
    </source>
</evidence>
<dbReference type="Pfam" id="PF00501">
    <property type="entry name" value="AMP-binding"/>
    <property type="match status" value="1"/>
</dbReference>
<dbReference type="FunFam" id="3.30.300.30:FF:000007">
    <property type="entry name" value="4-coumarate--CoA ligase 2"/>
    <property type="match status" value="1"/>
</dbReference>
<dbReference type="InterPro" id="IPR045851">
    <property type="entry name" value="AMP-bd_C_sf"/>
</dbReference>
<keyword evidence="9" id="KW-1185">Reference proteome</keyword>
<feature type="domain" description="AMP-binding enzyme C-terminal" evidence="7">
    <location>
        <begin position="504"/>
        <end position="584"/>
    </location>
</feature>
<dbReference type="PANTHER" id="PTHR24096:SF149">
    <property type="entry name" value="AMP-BINDING DOMAIN-CONTAINING PROTEIN-RELATED"/>
    <property type="match status" value="1"/>
</dbReference>
<dbReference type="GO" id="GO:0016405">
    <property type="term" value="F:CoA-ligase activity"/>
    <property type="evidence" value="ECO:0007669"/>
    <property type="project" value="TreeGrafter"/>
</dbReference>
<dbReference type="Proteomes" id="UP000215127">
    <property type="component" value="Chromosome 1"/>
</dbReference>
<dbReference type="InterPro" id="IPR020845">
    <property type="entry name" value="AMP-binding_CS"/>
</dbReference>
<protein>
    <recommendedName>
        <fullName evidence="10">AMP-dependent synthetase/ligase domain-containing protein</fullName>
    </recommendedName>
</protein>
<evidence type="ECO:0008006" key="10">
    <source>
        <dbReference type="Google" id="ProtNLM"/>
    </source>
</evidence>
<dbReference type="STRING" id="1276538.A0A1X7RH79"/>
<evidence type="ECO:0000256" key="1">
    <source>
        <dbReference type="ARBA" id="ARBA00004924"/>
    </source>
</evidence>
<dbReference type="GO" id="GO:0005524">
    <property type="term" value="F:ATP binding"/>
    <property type="evidence" value="ECO:0007669"/>
    <property type="project" value="UniProtKB-KW"/>
</dbReference>
<evidence type="ECO:0000259" key="6">
    <source>
        <dbReference type="Pfam" id="PF00501"/>
    </source>
</evidence>
<comment type="pathway">
    <text evidence="1">Siderophore biosynthesis.</text>
</comment>
<dbReference type="PANTHER" id="PTHR24096">
    <property type="entry name" value="LONG-CHAIN-FATTY-ACID--COA LIGASE"/>
    <property type="match status" value="1"/>
</dbReference>
<feature type="domain" description="AMP-dependent synthetase/ligase" evidence="6">
    <location>
        <begin position="88"/>
        <end position="453"/>
    </location>
</feature>
<dbReference type="AlphaFoldDB" id="A0A1X7RH79"/>
<proteinExistence type="inferred from homology"/>
<keyword evidence="3" id="KW-0436">Ligase</keyword>
<sequence>MITDRPEHLAEGRLIFGSTTTSVTIGERICSVITQAGLGLSNRSQHPCERRFGQELLSSVPSESQYPSVEIPSIGLWDFLFSRKDLTFPKDKKIFIDAATNRSYTFAELKSTASDFGTGLLADWDWQKDDVLALYTPNSIDTPAIIWGTHFAGGIVTPANPAYTVEELAFQLQNSGAKALVTQQHLLDNAVKAAKQVGIPESRIILLGDGKDSTRRIKHFTAIRNSSLENRYKRIRVQDPAKELAFLAYSSGTTGLPKGVMLTHSNLVSNILMSVSAERHISSEDRVLAFLPFFHIYGLVVLLHQTIYRGLTCVVMEKFDLPQWCELVQQHKITYSYVVPPVILGLSKHPVVDKYDLSSLRMLVSAAAPLTRELIEAAHKRLRVPIKQGFGLSETSPATHMQPVELWESTMGSVGRLLPNQTAKYVSEDEQEVPVGEVGELWIKGPNIFAGYLRNEEGTKNALTSDGYFKTGDIGYQDKDGNFYITDRKKELVKYKGFQVPPAELEGVLLSHPKIDDVAVLGVQRDDLATEVPLAYVVPRQGETAGPQLEKEIVDWMASKVANHKRLRGGVKFVGEIPKSAAGKILRRVLKEKYSQDEKKRDAKL</sequence>
<dbReference type="EMBL" id="LT853692">
    <property type="protein sequence ID" value="SMQ46763.1"/>
    <property type="molecule type" value="Genomic_DNA"/>
</dbReference>